<dbReference type="SUPFAM" id="SSF52540">
    <property type="entry name" value="P-loop containing nucleoside triphosphate hydrolases"/>
    <property type="match status" value="1"/>
</dbReference>
<evidence type="ECO:0000256" key="6">
    <source>
        <dbReference type="ARBA" id="ARBA00022842"/>
    </source>
</evidence>
<accession>A0A1W6N5V0</accession>
<keyword evidence="3 10" id="KW-0132">Cell division</keyword>
<keyword evidence="9 10" id="KW-0131">Cell cycle</keyword>
<evidence type="ECO:0000256" key="4">
    <source>
        <dbReference type="ARBA" id="ARBA00022723"/>
    </source>
</evidence>
<dbReference type="GO" id="GO:0000917">
    <property type="term" value="P:division septum assembly"/>
    <property type="evidence" value="ECO:0007669"/>
    <property type="project" value="UniProtKB-KW"/>
</dbReference>
<name>A0A1W6N5V0_9PROT</name>
<feature type="domain" description="EngB-type G" evidence="11">
    <location>
        <begin position="43"/>
        <end position="218"/>
    </location>
</feature>
<dbReference type="InterPro" id="IPR027417">
    <property type="entry name" value="P-loop_NTPase"/>
</dbReference>
<comment type="similarity">
    <text evidence="2 10">Belongs to the TRAFAC class TrmE-Era-EngA-EngB-Septin-like GTPase superfamily. EngB GTPase family.</text>
</comment>
<evidence type="ECO:0000313" key="13">
    <source>
        <dbReference type="Proteomes" id="UP000237351"/>
    </source>
</evidence>
<dbReference type="InterPro" id="IPR030393">
    <property type="entry name" value="G_ENGB_dom"/>
</dbReference>
<reference evidence="12 13" key="1">
    <citation type="submission" date="2014-06" db="EMBL/GenBank/DDBJ databases">
        <title>The genome of the endonuclear symbiont Nucleicultrix amoebiphila.</title>
        <authorList>
            <person name="Schulz F."/>
            <person name="Horn M."/>
        </authorList>
    </citation>
    <scope>NUCLEOTIDE SEQUENCE [LARGE SCALE GENOMIC DNA]</scope>
    <source>
        <strain evidence="12 13">FS5</strain>
    </source>
</reference>
<comment type="function">
    <text evidence="10">Necessary for normal cell division and for the maintenance of normal septation.</text>
</comment>
<dbReference type="GO" id="GO:0005829">
    <property type="term" value="C:cytosol"/>
    <property type="evidence" value="ECO:0007669"/>
    <property type="project" value="TreeGrafter"/>
</dbReference>
<keyword evidence="7 10" id="KW-0342">GTP-binding</keyword>
<gene>
    <name evidence="10" type="primary">engB</name>
    <name evidence="12" type="ORF">GQ61_07850</name>
</gene>
<keyword evidence="4" id="KW-0479">Metal-binding</keyword>
<dbReference type="InterPro" id="IPR006073">
    <property type="entry name" value="GTP-bd"/>
</dbReference>
<evidence type="ECO:0000256" key="3">
    <source>
        <dbReference type="ARBA" id="ARBA00022618"/>
    </source>
</evidence>
<dbReference type="CDD" id="cd01876">
    <property type="entry name" value="YihA_EngB"/>
    <property type="match status" value="1"/>
</dbReference>
<dbReference type="PROSITE" id="PS51706">
    <property type="entry name" value="G_ENGB"/>
    <property type="match status" value="1"/>
</dbReference>
<evidence type="ECO:0000313" key="12">
    <source>
        <dbReference type="EMBL" id="ARN85211.1"/>
    </source>
</evidence>
<dbReference type="InterPro" id="IPR019987">
    <property type="entry name" value="GTP-bd_ribosome_bio_YsxC"/>
</dbReference>
<dbReference type="PANTHER" id="PTHR11649">
    <property type="entry name" value="MSS1/TRME-RELATED GTP-BINDING PROTEIN"/>
    <property type="match status" value="1"/>
</dbReference>
<evidence type="ECO:0000256" key="8">
    <source>
        <dbReference type="ARBA" id="ARBA00023210"/>
    </source>
</evidence>
<evidence type="ECO:0000256" key="2">
    <source>
        <dbReference type="ARBA" id="ARBA00009638"/>
    </source>
</evidence>
<evidence type="ECO:0000256" key="10">
    <source>
        <dbReference type="HAMAP-Rule" id="MF_00321"/>
    </source>
</evidence>
<dbReference type="GO" id="GO:0046872">
    <property type="term" value="F:metal ion binding"/>
    <property type="evidence" value="ECO:0007669"/>
    <property type="project" value="UniProtKB-KW"/>
</dbReference>
<evidence type="ECO:0000256" key="9">
    <source>
        <dbReference type="ARBA" id="ARBA00023306"/>
    </source>
</evidence>
<dbReference type="HAMAP" id="MF_00321">
    <property type="entry name" value="GTPase_EngB"/>
    <property type="match status" value="1"/>
</dbReference>
<keyword evidence="13" id="KW-1185">Reference proteome</keyword>
<keyword evidence="8 10" id="KW-0717">Septation</keyword>
<comment type="cofactor">
    <cofactor evidence="1">
        <name>Mg(2+)</name>
        <dbReference type="ChEBI" id="CHEBI:18420"/>
    </cofactor>
</comment>
<sequence>MTKKSKPSDLTSESHRSYARWLFAEDCTFMLSVAYLEQLPPPDMPEIAFAGRSNVGKSSLLNAVLNRKDVARTSNTPGRTQFLNFFALGETLRLVDVPGYGYAEAPKDLVKAWTKLLKIYLLGRPNLKRVYLLIDSRHGLKKNDIEMMTLLDDAAVSYQIILTKTDKLSEKELEIVHKKTLKSIEEHTAAYPGVIATSAEKHRGIDELREAISLLLLNRDFDEATL</sequence>
<keyword evidence="6" id="KW-0460">Magnesium</keyword>
<evidence type="ECO:0000256" key="5">
    <source>
        <dbReference type="ARBA" id="ARBA00022741"/>
    </source>
</evidence>
<dbReference type="FunFam" id="3.40.50.300:FF:000098">
    <property type="entry name" value="Probable GTP-binding protein EngB"/>
    <property type="match status" value="1"/>
</dbReference>
<proteinExistence type="inferred from homology"/>
<dbReference type="Gene3D" id="3.40.50.300">
    <property type="entry name" value="P-loop containing nucleotide triphosphate hydrolases"/>
    <property type="match status" value="1"/>
</dbReference>
<evidence type="ECO:0000259" key="11">
    <source>
        <dbReference type="PROSITE" id="PS51706"/>
    </source>
</evidence>
<dbReference type="GO" id="GO:0005525">
    <property type="term" value="F:GTP binding"/>
    <property type="evidence" value="ECO:0007669"/>
    <property type="project" value="UniProtKB-UniRule"/>
</dbReference>
<dbReference type="STRING" id="1414854.GQ61_07850"/>
<dbReference type="KEGG" id="naf:GQ61_07850"/>
<dbReference type="EMBL" id="CP008743">
    <property type="protein sequence ID" value="ARN85211.1"/>
    <property type="molecule type" value="Genomic_DNA"/>
</dbReference>
<dbReference type="AlphaFoldDB" id="A0A1W6N5V0"/>
<keyword evidence="5 10" id="KW-0547">Nucleotide-binding</keyword>
<dbReference type="Pfam" id="PF01926">
    <property type="entry name" value="MMR_HSR1"/>
    <property type="match status" value="1"/>
</dbReference>
<dbReference type="PANTHER" id="PTHR11649:SF13">
    <property type="entry name" value="ENGB-TYPE G DOMAIN-CONTAINING PROTEIN"/>
    <property type="match status" value="1"/>
</dbReference>
<organism evidence="12 13">
    <name type="scientific">Candidatus Nucleicultrix amoebiphila FS5</name>
    <dbReference type="NCBI Taxonomy" id="1414854"/>
    <lineage>
        <taxon>Bacteria</taxon>
        <taxon>Pseudomonadati</taxon>
        <taxon>Pseudomonadota</taxon>
        <taxon>Alphaproteobacteria</taxon>
        <taxon>Holosporales</taxon>
        <taxon>Candidatus Nucleicultricaceae</taxon>
        <taxon>Candidatus Nucleicultrix</taxon>
    </lineage>
</organism>
<dbReference type="NCBIfam" id="TIGR03598">
    <property type="entry name" value="GTPase_YsxC"/>
    <property type="match status" value="1"/>
</dbReference>
<dbReference type="Proteomes" id="UP000237351">
    <property type="component" value="Chromosome"/>
</dbReference>
<evidence type="ECO:0000256" key="7">
    <source>
        <dbReference type="ARBA" id="ARBA00023134"/>
    </source>
</evidence>
<dbReference type="OrthoDB" id="9804921at2"/>
<protein>
    <recommendedName>
        <fullName evidence="10">Probable GTP-binding protein EngB</fullName>
    </recommendedName>
</protein>
<evidence type="ECO:0000256" key="1">
    <source>
        <dbReference type="ARBA" id="ARBA00001946"/>
    </source>
</evidence>
<dbReference type="RefSeq" id="WP_085784757.1">
    <property type="nucleotide sequence ID" value="NZ_CP008743.1"/>
</dbReference>